<protein>
    <submittedName>
        <fullName evidence="1">Uncharacterized protein</fullName>
    </submittedName>
</protein>
<proteinExistence type="predicted"/>
<dbReference type="GeneID" id="30156949"/>
<evidence type="ECO:0000313" key="1">
    <source>
        <dbReference type="EMBL" id="ODN77106.1"/>
    </source>
</evidence>
<dbReference type="EMBL" id="AWGJ01000008">
    <property type="protein sequence ID" value="ODN77106.1"/>
    <property type="molecule type" value="Genomic_DNA"/>
</dbReference>
<dbReference type="RefSeq" id="XP_018992480.1">
    <property type="nucleotide sequence ID" value="XM_019139989.1"/>
</dbReference>
<comment type="caution">
    <text evidence="1">The sequence shown here is derived from an EMBL/GenBank/DDBJ whole genome shotgun (WGS) entry which is preliminary data.</text>
</comment>
<sequence>MVWLVIAPRRYSQLVLKVLIVFTVQFDGERSSKLFEVSYVLVAATARENRSGWGHSWRESQNWLFVCVAFVGSPKEEVGRLFPGPEGSFEKSLESGDALYERFSVHNFHPSHHAQPDQAPRHCTLLL</sequence>
<accession>A0A1E3HMZ7</accession>
<gene>
    <name evidence="1" type="ORF">L202_05640</name>
</gene>
<reference evidence="1 2" key="1">
    <citation type="submission" date="2016-06" db="EMBL/GenBank/DDBJ databases">
        <title>Evolution of pathogenesis and genome organization in the Tremellales.</title>
        <authorList>
            <person name="Cuomo C."/>
            <person name="Litvintseva A."/>
            <person name="Heitman J."/>
            <person name="Chen Y."/>
            <person name="Sun S."/>
            <person name="Springer D."/>
            <person name="Dromer F."/>
            <person name="Young S."/>
            <person name="Zeng Q."/>
            <person name="Chapman S."/>
            <person name="Gujja S."/>
            <person name="Saif S."/>
            <person name="Birren B."/>
        </authorList>
    </citation>
    <scope>NUCLEOTIDE SEQUENCE [LARGE SCALE GENOMIC DNA]</scope>
    <source>
        <strain evidence="1 2">CBS 6039</strain>
    </source>
</reference>
<dbReference type="Proteomes" id="UP000094065">
    <property type="component" value="Unassembled WGS sequence"/>
</dbReference>
<keyword evidence="2" id="KW-1185">Reference proteome</keyword>
<name>A0A1E3HMZ7_9TREE</name>
<organism evidence="1 2">
    <name type="scientific">Cryptococcus amylolentus CBS 6039</name>
    <dbReference type="NCBI Taxonomy" id="1295533"/>
    <lineage>
        <taxon>Eukaryota</taxon>
        <taxon>Fungi</taxon>
        <taxon>Dikarya</taxon>
        <taxon>Basidiomycota</taxon>
        <taxon>Agaricomycotina</taxon>
        <taxon>Tremellomycetes</taxon>
        <taxon>Tremellales</taxon>
        <taxon>Cryptococcaceae</taxon>
        <taxon>Cryptococcus</taxon>
    </lineage>
</organism>
<evidence type="ECO:0000313" key="2">
    <source>
        <dbReference type="Proteomes" id="UP000094065"/>
    </source>
</evidence>
<dbReference type="AlphaFoldDB" id="A0A1E3HMZ7"/>